<keyword evidence="3" id="KW-1185">Reference proteome</keyword>
<dbReference type="Gene3D" id="3.30.870.10">
    <property type="entry name" value="Endonuclease Chain A"/>
    <property type="match status" value="2"/>
</dbReference>
<dbReference type="InterPro" id="IPR025202">
    <property type="entry name" value="PLD-like_dom"/>
</dbReference>
<comment type="caution">
    <text evidence="2">The sequence shown here is derived from an EMBL/GenBank/DDBJ whole genome shotgun (WGS) entry which is preliminary data.</text>
</comment>
<dbReference type="SUPFAM" id="SSF56024">
    <property type="entry name" value="Phospholipase D/nuclease"/>
    <property type="match status" value="2"/>
</dbReference>
<feature type="domain" description="PLD phosphodiesterase" evidence="1">
    <location>
        <begin position="252"/>
        <end position="279"/>
    </location>
</feature>
<dbReference type="Proteomes" id="UP001291309">
    <property type="component" value="Unassembled WGS sequence"/>
</dbReference>
<dbReference type="PANTHER" id="PTHR21248">
    <property type="entry name" value="CARDIOLIPIN SYNTHASE"/>
    <property type="match status" value="1"/>
</dbReference>
<protein>
    <submittedName>
        <fullName evidence="2">Phospholipase D-like domain-containing protein</fullName>
    </submittedName>
</protein>
<name>A0ABU5HGS5_9BACT</name>
<gene>
    <name evidence="2" type="ORF">SYV04_40085</name>
</gene>
<feature type="domain" description="PLD phosphodiesterase" evidence="1">
    <location>
        <begin position="95"/>
        <end position="122"/>
    </location>
</feature>
<organism evidence="2 3">
    <name type="scientific">Hyalangium rubrum</name>
    <dbReference type="NCBI Taxonomy" id="3103134"/>
    <lineage>
        <taxon>Bacteria</taxon>
        <taxon>Pseudomonadati</taxon>
        <taxon>Myxococcota</taxon>
        <taxon>Myxococcia</taxon>
        <taxon>Myxococcales</taxon>
        <taxon>Cystobacterineae</taxon>
        <taxon>Archangiaceae</taxon>
        <taxon>Hyalangium</taxon>
    </lineage>
</organism>
<dbReference type="RefSeq" id="WP_321551368.1">
    <property type="nucleotide sequence ID" value="NZ_JAXIVS010000022.1"/>
</dbReference>
<dbReference type="Pfam" id="PF13091">
    <property type="entry name" value="PLDc_2"/>
    <property type="match status" value="2"/>
</dbReference>
<reference evidence="2 3" key="1">
    <citation type="submission" date="2023-12" db="EMBL/GenBank/DDBJ databases">
        <title>the genome sequence of Hyalangium sp. s54d21.</title>
        <authorList>
            <person name="Zhang X."/>
        </authorList>
    </citation>
    <scope>NUCLEOTIDE SEQUENCE [LARGE SCALE GENOMIC DNA]</scope>
    <source>
        <strain evidence="3">s54d21</strain>
    </source>
</reference>
<dbReference type="PROSITE" id="PS50035">
    <property type="entry name" value="PLD"/>
    <property type="match status" value="2"/>
</dbReference>
<evidence type="ECO:0000259" key="1">
    <source>
        <dbReference type="PROSITE" id="PS50035"/>
    </source>
</evidence>
<dbReference type="CDD" id="cd09159">
    <property type="entry name" value="PLDc_ybhO_like_2"/>
    <property type="match status" value="1"/>
</dbReference>
<accession>A0ABU5HGS5</accession>
<evidence type="ECO:0000313" key="3">
    <source>
        <dbReference type="Proteomes" id="UP001291309"/>
    </source>
</evidence>
<dbReference type="EMBL" id="JAXIVS010000022">
    <property type="protein sequence ID" value="MDY7232654.1"/>
    <property type="molecule type" value="Genomic_DNA"/>
</dbReference>
<dbReference type="CDD" id="cd09110">
    <property type="entry name" value="PLDc_CLS_1"/>
    <property type="match status" value="1"/>
</dbReference>
<evidence type="ECO:0000313" key="2">
    <source>
        <dbReference type="EMBL" id="MDY7232654.1"/>
    </source>
</evidence>
<dbReference type="InterPro" id="IPR001736">
    <property type="entry name" value="PLipase_D/transphosphatidylase"/>
</dbReference>
<proteinExistence type="predicted"/>
<dbReference type="PANTHER" id="PTHR21248:SF22">
    <property type="entry name" value="PHOSPHOLIPASE D"/>
    <property type="match status" value="1"/>
</dbReference>
<dbReference type="SMART" id="SM00155">
    <property type="entry name" value="PLDc"/>
    <property type="match status" value="2"/>
</dbReference>
<sequence>MTLLDGGAEAYPQMLEAIASATRRVHLEVYAFDREGVGTSFLAALAAAAQRGVEVKVIVDGWGSIGDSGPITRMLRAAGAKVRIYNPLSSLFTGRAWRNHRKILLVDDRVAFLGGINIGDPYMGVDGEPGWADLALKLRGDICVQLGAKLHAGAVEIASGPLRVLLSGFGGGRRLRQRYLDALEKAQREVVLAHAYFLPDRGFMRALNRAARRGVAVHLLLAGRSDVAFARAATMRLYRAFLRAGVQIHEWTASTLHAKAAVVDGKRLLVGSFNLDPLSLVNLETLVDVEDEVVAAQATAWLDRHLREARRVSLEDCGRSGLQRWLLDVLGLAAARFTEAFASFMGRRRRR</sequence>